<dbReference type="EMBL" id="CAJNOQ010032222">
    <property type="protein sequence ID" value="CAF1584122.1"/>
    <property type="molecule type" value="Genomic_DNA"/>
</dbReference>
<keyword evidence="3" id="KW-1185">Reference proteome</keyword>
<evidence type="ECO:0000313" key="2">
    <source>
        <dbReference type="EMBL" id="CAF4452769.1"/>
    </source>
</evidence>
<dbReference type="EMBL" id="CAJOBC010098240">
    <property type="protein sequence ID" value="CAF4452769.1"/>
    <property type="molecule type" value="Genomic_DNA"/>
</dbReference>
<gene>
    <name evidence="1" type="ORF">GPM918_LOCUS41296</name>
    <name evidence="2" type="ORF">SRO942_LOCUS42328</name>
</gene>
<comment type="caution">
    <text evidence="1">The sequence shown here is derived from an EMBL/GenBank/DDBJ whole genome shotgun (WGS) entry which is preliminary data.</text>
</comment>
<dbReference type="Proteomes" id="UP000681722">
    <property type="component" value="Unassembled WGS sequence"/>
</dbReference>
<evidence type="ECO:0000313" key="3">
    <source>
        <dbReference type="Proteomes" id="UP000663829"/>
    </source>
</evidence>
<name>A0A815ZFG1_9BILA</name>
<dbReference type="Proteomes" id="UP000663829">
    <property type="component" value="Unassembled WGS sequence"/>
</dbReference>
<protein>
    <submittedName>
        <fullName evidence="1">Uncharacterized protein</fullName>
    </submittedName>
</protein>
<evidence type="ECO:0000313" key="1">
    <source>
        <dbReference type="EMBL" id="CAF1584122.1"/>
    </source>
</evidence>
<feature type="non-terminal residue" evidence="1">
    <location>
        <position position="13"/>
    </location>
</feature>
<organism evidence="1 3">
    <name type="scientific">Didymodactylos carnosus</name>
    <dbReference type="NCBI Taxonomy" id="1234261"/>
    <lineage>
        <taxon>Eukaryota</taxon>
        <taxon>Metazoa</taxon>
        <taxon>Spiralia</taxon>
        <taxon>Gnathifera</taxon>
        <taxon>Rotifera</taxon>
        <taxon>Eurotatoria</taxon>
        <taxon>Bdelloidea</taxon>
        <taxon>Philodinida</taxon>
        <taxon>Philodinidae</taxon>
        <taxon>Didymodactylos</taxon>
    </lineage>
</organism>
<sequence length="13" mass="1344">MSGSAEARTQHLG</sequence>
<accession>A0A815ZFG1</accession>
<proteinExistence type="predicted"/>
<reference evidence="1" key="1">
    <citation type="submission" date="2021-02" db="EMBL/GenBank/DDBJ databases">
        <authorList>
            <person name="Nowell W R."/>
        </authorList>
    </citation>
    <scope>NUCLEOTIDE SEQUENCE</scope>
</reference>